<accession>A0A1F5PN05</accession>
<proteinExistence type="predicted"/>
<dbReference type="InterPro" id="IPR042099">
    <property type="entry name" value="ANL_N_sf"/>
</dbReference>
<dbReference type="SUPFAM" id="SSF56801">
    <property type="entry name" value="Acetyl-CoA synthetase-like"/>
    <property type="match status" value="1"/>
</dbReference>
<dbReference type="STRING" id="1817828.A2722_01745"/>
<dbReference type="EMBL" id="MFEO01000003">
    <property type="protein sequence ID" value="OGE91184.1"/>
    <property type="molecule type" value="Genomic_DNA"/>
</dbReference>
<dbReference type="PANTHER" id="PTHR43845:SF1">
    <property type="entry name" value="BLR5969 PROTEIN"/>
    <property type="match status" value="1"/>
</dbReference>
<protein>
    <submittedName>
        <fullName evidence="1">Uncharacterized protein</fullName>
    </submittedName>
</protein>
<name>A0A1F5PN05_9BACT</name>
<evidence type="ECO:0000313" key="2">
    <source>
        <dbReference type="Proteomes" id="UP000178377"/>
    </source>
</evidence>
<dbReference type="AlphaFoldDB" id="A0A1F5PN05"/>
<reference evidence="1 2" key="1">
    <citation type="journal article" date="2016" name="Nat. Commun.">
        <title>Thousands of microbial genomes shed light on interconnected biogeochemical processes in an aquifer system.</title>
        <authorList>
            <person name="Anantharaman K."/>
            <person name="Brown C.T."/>
            <person name="Hug L.A."/>
            <person name="Sharon I."/>
            <person name="Castelle C.J."/>
            <person name="Probst A.J."/>
            <person name="Thomas B.C."/>
            <person name="Singh A."/>
            <person name="Wilkins M.J."/>
            <person name="Karaoz U."/>
            <person name="Brodie E.L."/>
            <person name="Williams K.H."/>
            <person name="Hubbard S.S."/>
            <person name="Banfield J.F."/>
        </authorList>
    </citation>
    <scope>NUCLEOTIDE SEQUENCE [LARGE SCALE GENOMIC DNA]</scope>
</reference>
<dbReference type="Proteomes" id="UP000178377">
    <property type="component" value="Unassembled WGS sequence"/>
</dbReference>
<dbReference type="PANTHER" id="PTHR43845">
    <property type="entry name" value="BLR5969 PROTEIN"/>
    <property type="match status" value="1"/>
</dbReference>
<organism evidence="1 2">
    <name type="scientific">Candidatus Doudnabacteria bacterium RIFCSPHIGHO2_01_FULL_50_11</name>
    <dbReference type="NCBI Taxonomy" id="1817828"/>
    <lineage>
        <taxon>Bacteria</taxon>
        <taxon>Candidatus Doudnaibacteriota</taxon>
    </lineage>
</organism>
<evidence type="ECO:0000313" key="1">
    <source>
        <dbReference type="EMBL" id="OGE91184.1"/>
    </source>
</evidence>
<dbReference type="Gene3D" id="3.40.50.12780">
    <property type="entry name" value="N-terminal domain of ligase-like"/>
    <property type="match status" value="1"/>
</dbReference>
<comment type="caution">
    <text evidence="1">The sequence shown here is derived from an EMBL/GenBank/DDBJ whole genome shotgun (WGS) entry which is preliminary data.</text>
</comment>
<gene>
    <name evidence="1" type="ORF">A2722_01745</name>
</gene>
<sequence>MNAALFDTKTYVTVSERSWELSRRKTLRGVWDRMRKGVPAYRLFLKNAGTASGRAPRISDPGGIGSMDKRNYFFRYPMEKQFYRDALNRDSYVATATSGSTGTPAYFFRTDEVDRRYAQIASWFLSLGPKGSTLLIDCFGMGVWIGGLITYQAFRYAGLSGFPVSIIAPGVNKKEIFEVLRRLAPQFRSVILAGYPPFLKDILDGAKSEKVFFRPGQLRLVFAAEGFSEEFRNYMVEAGRLRSPYLDTMNIYGSAELGAMAFETPYTILVRRLAKTASEVLDRLFLPKRLPTLAQYDPRHIVFESLEGKILITGDSAMPFFRYKIGDVGSTMTSSEIGDVFEEAGIKLNRKLSAAGIPKTHLPLVAVYEREDFSTKLYGAIVYPAHIRDALSARALREAITGKFAMRTGFDRWQNQFLEILVELKPGKNPARILKKRVTGEIVDGLLRQNAEYRNNYQSIPRKVTPRVTLLPHGDERYFRTGIKQKWVIK</sequence>